<gene>
    <name evidence="3" type="ORF">EAS64_31000</name>
</gene>
<evidence type="ECO:0000313" key="3">
    <source>
        <dbReference type="EMBL" id="TVZ01871.1"/>
    </source>
</evidence>
<dbReference type="Pfam" id="PF19853">
    <property type="entry name" value="DUF6328"/>
    <property type="match status" value="1"/>
</dbReference>
<protein>
    <recommendedName>
        <fullName evidence="5">Sodium:proton antiporter</fullName>
    </recommendedName>
</protein>
<keyword evidence="2" id="KW-0812">Transmembrane</keyword>
<proteinExistence type="predicted"/>
<feature type="transmembrane region" description="Helical" evidence="2">
    <location>
        <begin position="32"/>
        <end position="53"/>
    </location>
</feature>
<dbReference type="InterPro" id="IPR046291">
    <property type="entry name" value="DUF6328"/>
</dbReference>
<evidence type="ECO:0008006" key="5">
    <source>
        <dbReference type="Google" id="ProtNLM"/>
    </source>
</evidence>
<name>A0A6P2BU28_9ACTN</name>
<feature type="transmembrane region" description="Helical" evidence="2">
    <location>
        <begin position="106"/>
        <end position="129"/>
    </location>
</feature>
<evidence type="ECO:0000313" key="4">
    <source>
        <dbReference type="Proteomes" id="UP000460272"/>
    </source>
</evidence>
<dbReference type="AlphaFoldDB" id="A0A6P2BU28"/>
<feature type="compositionally biased region" description="Basic and acidic residues" evidence="1">
    <location>
        <begin position="10"/>
        <end position="20"/>
    </location>
</feature>
<feature type="transmembrane region" description="Helical" evidence="2">
    <location>
        <begin position="135"/>
        <end position="156"/>
    </location>
</feature>
<dbReference type="EMBL" id="RPFW01000006">
    <property type="protein sequence ID" value="TVZ01871.1"/>
    <property type="molecule type" value="Genomic_DNA"/>
</dbReference>
<dbReference type="OrthoDB" id="3625784at2"/>
<dbReference type="Proteomes" id="UP000460272">
    <property type="component" value="Unassembled WGS sequence"/>
</dbReference>
<reference evidence="3 4" key="1">
    <citation type="submission" date="2018-11" db="EMBL/GenBank/DDBJ databases">
        <title>Trebonia kvetii gen.nov., sp.nov., a novel acidophilic actinobacterium, and proposal of the new actinobacterial family Treboniaceae fam. nov.</title>
        <authorList>
            <person name="Rapoport D."/>
            <person name="Sagova-Mareckova M."/>
            <person name="Sedlacek I."/>
            <person name="Provaznik J."/>
            <person name="Kralova S."/>
            <person name="Pavlinic D."/>
            <person name="Benes V."/>
            <person name="Kopecky J."/>
        </authorList>
    </citation>
    <scope>NUCLEOTIDE SEQUENCE [LARGE SCALE GENOMIC DNA]</scope>
    <source>
        <strain evidence="3 4">15Tr583</strain>
    </source>
</reference>
<keyword evidence="2" id="KW-1133">Transmembrane helix</keyword>
<evidence type="ECO:0000256" key="1">
    <source>
        <dbReference type="SAM" id="MobiDB-lite"/>
    </source>
</evidence>
<feature type="transmembrane region" description="Helical" evidence="2">
    <location>
        <begin position="65"/>
        <end position="86"/>
    </location>
</feature>
<sequence>MVSVGAGEAGESRDETVAQRDDRNTAELIQELRVVGLGVQVLFGFLLSLPFTARFTKLTAGQRDLYLACVVLAAVATVLLIAPVAYHRLVFRQGMKERLVRFANGVAILGLAAVGGAVLTAVLLVTWYVGGALAGAVITALTALVLCCLWFAVPLASRQLLR</sequence>
<accession>A0A6P2BU28</accession>
<keyword evidence="2" id="KW-0472">Membrane</keyword>
<comment type="caution">
    <text evidence="3">The sequence shown here is derived from an EMBL/GenBank/DDBJ whole genome shotgun (WGS) entry which is preliminary data.</text>
</comment>
<evidence type="ECO:0000256" key="2">
    <source>
        <dbReference type="SAM" id="Phobius"/>
    </source>
</evidence>
<keyword evidence="4" id="KW-1185">Reference proteome</keyword>
<organism evidence="3 4">
    <name type="scientific">Trebonia kvetii</name>
    <dbReference type="NCBI Taxonomy" id="2480626"/>
    <lineage>
        <taxon>Bacteria</taxon>
        <taxon>Bacillati</taxon>
        <taxon>Actinomycetota</taxon>
        <taxon>Actinomycetes</taxon>
        <taxon>Streptosporangiales</taxon>
        <taxon>Treboniaceae</taxon>
        <taxon>Trebonia</taxon>
    </lineage>
</organism>
<feature type="region of interest" description="Disordered" evidence="1">
    <location>
        <begin position="1"/>
        <end position="20"/>
    </location>
</feature>